<proteinExistence type="predicted"/>
<dbReference type="RefSeq" id="WP_379805164.1">
    <property type="nucleotide sequence ID" value="NZ_JBHUOL010000010.1"/>
</dbReference>
<feature type="transmembrane region" description="Helical" evidence="1">
    <location>
        <begin position="180"/>
        <end position="198"/>
    </location>
</feature>
<organism evidence="2 3">
    <name type="scientific">Flavobacterium ardleyense</name>
    <dbReference type="NCBI Taxonomy" id="2038737"/>
    <lineage>
        <taxon>Bacteria</taxon>
        <taxon>Pseudomonadati</taxon>
        <taxon>Bacteroidota</taxon>
        <taxon>Flavobacteriia</taxon>
        <taxon>Flavobacteriales</taxon>
        <taxon>Flavobacteriaceae</taxon>
        <taxon>Flavobacterium</taxon>
    </lineage>
</organism>
<name>A0ABW5Z7J6_9FLAO</name>
<keyword evidence="1" id="KW-1133">Transmembrane helix</keyword>
<keyword evidence="1" id="KW-0472">Membrane</keyword>
<feature type="transmembrane region" description="Helical" evidence="1">
    <location>
        <begin position="350"/>
        <end position="369"/>
    </location>
</feature>
<keyword evidence="1" id="KW-0812">Transmembrane</keyword>
<reference evidence="3" key="1">
    <citation type="journal article" date="2019" name="Int. J. Syst. Evol. Microbiol.">
        <title>The Global Catalogue of Microorganisms (GCM) 10K type strain sequencing project: providing services to taxonomists for standard genome sequencing and annotation.</title>
        <authorList>
            <consortium name="The Broad Institute Genomics Platform"/>
            <consortium name="The Broad Institute Genome Sequencing Center for Infectious Disease"/>
            <person name="Wu L."/>
            <person name="Ma J."/>
        </authorList>
    </citation>
    <scope>NUCLEOTIDE SEQUENCE [LARGE SCALE GENOMIC DNA]</scope>
    <source>
        <strain evidence="3">KCTC 52644</strain>
    </source>
</reference>
<accession>A0ABW5Z7J6</accession>
<feature type="transmembrane region" description="Helical" evidence="1">
    <location>
        <begin position="149"/>
        <end position="168"/>
    </location>
</feature>
<dbReference type="Proteomes" id="UP001597549">
    <property type="component" value="Unassembled WGS sequence"/>
</dbReference>
<evidence type="ECO:0000313" key="2">
    <source>
        <dbReference type="EMBL" id="MFD2908076.1"/>
    </source>
</evidence>
<keyword evidence="3" id="KW-1185">Reference proteome</keyword>
<comment type="caution">
    <text evidence="2">The sequence shown here is derived from an EMBL/GenBank/DDBJ whole genome shotgun (WGS) entry which is preliminary data.</text>
</comment>
<dbReference type="EMBL" id="JBHUOL010000010">
    <property type="protein sequence ID" value="MFD2908076.1"/>
    <property type="molecule type" value="Genomic_DNA"/>
</dbReference>
<sequence length="452" mass="50961">MNKELWDKITAFDFDKPYTEYGFSIRLANENYWTKEFTALALLEYKKFMYLAATSEFMVSPSAIVDTVWHQHLIFTQSYQEFCTLLKKQIQHIPSTHNREDFEKFKEAKIKTNTLYSAIFGQQPTTIWECNDMFESLNLVKAKINIRTFTIFGILVCILLTVPAYFVLEPLYVKINNPDFIFGYIFLAVAAFIGLEIYNRLTLNTIAQAFDKKSFIFNLTPFELIYLKTQKTSNVIHGTVNELIANKTIHVNSDKSIELSAVQKITSDEQLQTVKSLQDINQTFYPTLSKLLLQKPIFGNISNCMDAFQKHCAKSQKFANLFYTNFSVLALLVMLGFLRATIGFSRDKAVTQIIFACIILTIIAVISLIRLTKLMGTKTIPELYRNQILTKQQIADNWQWTYFLLGASVLSTSFAPLASYTDSSFSSGSSCGSSCGGGGSSCGSSCGGCGGD</sequence>
<feature type="transmembrane region" description="Helical" evidence="1">
    <location>
        <begin position="318"/>
        <end position="338"/>
    </location>
</feature>
<evidence type="ECO:0000256" key="1">
    <source>
        <dbReference type="SAM" id="Phobius"/>
    </source>
</evidence>
<protein>
    <submittedName>
        <fullName evidence="2">Glycine-rich domain-containing protein</fullName>
    </submittedName>
</protein>
<evidence type="ECO:0000313" key="3">
    <source>
        <dbReference type="Proteomes" id="UP001597549"/>
    </source>
</evidence>
<gene>
    <name evidence="2" type="ORF">ACFSX9_04935</name>
</gene>